<dbReference type="InParanoid" id="A0A667WNS8"/>
<dbReference type="SMART" id="SM00336">
    <property type="entry name" value="BBOX"/>
    <property type="match status" value="2"/>
</dbReference>
<evidence type="ECO:0000256" key="1">
    <source>
        <dbReference type="ARBA" id="ARBA00022723"/>
    </source>
</evidence>
<dbReference type="InterPro" id="IPR003879">
    <property type="entry name" value="Butyrophylin_SPRY"/>
</dbReference>
<feature type="domain" description="B30.2/SPRY" evidence="8">
    <location>
        <begin position="613"/>
        <end position="791"/>
    </location>
</feature>
<evidence type="ECO:0000313" key="9">
    <source>
        <dbReference type="Ensembl" id="ENSMMDP00005002174.1"/>
    </source>
</evidence>
<reference evidence="9" key="2">
    <citation type="submission" date="2025-08" db="UniProtKB">
        <authorList>
            <consortium name="Ensembl"/>
        </authorList>
    </citation>
    <scope>IDENTIFICATION</scope>
</reference>
<dbReference type="SMART" id="SM00589">
    <property type="entry name" value="PRY"/>
    <property type="match status" value="2"/>
</dbReference>
<feature type="coiled-coil region" evidence="5">
    <location>
        <begin position="152"/>
        <end position="258"/>
    </location>
</feature>
<dbReference type="PRINTS" id="PR01407">
    <property type="entry name" value="BUTYPHLNCDUF"/>
</dbReference>
<dbReference type="InterPro" id="IPR001841">
    <property type="entry name" value="Znf_RING"/>
</dbReference>
<dbReference type="InterPro" id="IPR013320">
    <property type="entry name" value="ConA-like_dom_sf"/>
</dbReference>
<dbReference type="InterPro" id="IPR017907">
    <property type="entry name" value="Znf_RING_CS"/>
</dbReference>
<dbReference type="GO" id="GO:0016567">
    <property type="term" value="P:protein ubiquitination"/>
    <property type="evidence" value="ECO:0007669"/>
    <property type="project" value="InterPro"/>
</dbReference>
<dbReference type="Gene3D" id="3.30.40.10">
    <property type="entry name" value="Zinc/RING finger domain, C3HC4 (zinc finger)"/>
    <property type="match status" value="2"/>
</dbReference>
<dbReference type="Gene3D" id="2.60.120.920">
    <property type="match status" value="1"/>
</dbReference>
<dbReference type="InterPro" id="IPR013083">
    <property type="entry name" value="Znf_RING/FYVE/PHD"/>
</dbReference>
<dbReference type="Pfam" id="PF13445">
    <property type="entry name" value="zf-RING_UBOX"/>
    <property type="match status" value="2"/>
</dbReference>
<dbReference type="SMART" id="SM00504">
    <property type="entry name" value="Ubox"/>
    <property type="match status" value="2"/>
</dbReference>
<dbReference type="InterPro" id="IPR043136">
    <property type="entry name" value="B30.2/SPRY_sf"/>
</dbReference>
<dbReference type="Gene3D" id="3.30.160.60">
    <property type="entry name" value="Classic Zinc Finger"/>
    <property type="match status" value="2"/>
</dbReference>
<keyword evidence="3" id="KW-0862">Zinc</keyword>
<dbReference type="GO" id="GO:0004842">
    <property type="term" value="F:ubiquitin-protein transferase activity"/>
    <property type="evidence" value="ECO:0007669"/>
    <property type="project" value="InterPro"/>
</dbReference>
<protein>
    <recommendedName>
        <fullName evidence="11">Tripartite motif containing 35-12</fullName>
    </recommendedName>
</protein>
<dbReference type="PROSITE" id="PS00518">
    <property type="entry name" value="ZF_RING_1"/>
    <property type="match status" value="2"/>
</dbReference>
<dbReference type="FunCoup" id="A0A667WNS8">
    <property type="interactions" value="203"/>
</dbReference>
<dbReference type="PROSITE" id="PS50119">
    <property type="entry name" value="ZF_BBOX"/>
    <property type="match status" value="2"/>
</dbReference>
<dbReference type="Pfam" id="PF13765">
    <property type="entry name" value="PRY"/>
    <property type="match status" value="2"/>
</dbReference>
<dbReference type="PROSITE" id="PS50188">
    <property type="entry name" value="B302_SPRY"/>
    <property type="match status" value="1"/>
</dbReference>
<dbReference type="GeneTree" id="ENSGT00970000193381"/>
<dbReference type="Proteomes" id="UP000472263">
    <property type="component" value="Chromosome 11"/>
</dbReference>
<feature type="domain" description="B box-type" evidence="7">
    <location>
        <begin position="110"/>
        <end position="151"/>
    </location>
</feature>
<dbReference type="SUPFAM" id="SSF57845">
    <property type="entry name" value="B-box zinc-binding domain"/>
    <property type="match status" value="2"/>
</dbReference>
<dbReference type="Pfam" id="PF00643">
    <property type="entry name" value="zf-B_box"/>
    <property type="match status" value="2"/>
</dbReference>
<dbReference type="InterPro" id="IPR001870">
    <property type="entry name" value="B30.2/SPRY"/>
</dbReference>
<proteinExistence type="predicted"/>
<evidence type="ECO:0000256" key="4">
    <source>
        <dbReference type="PROSITE-ProRule" id="PRU00024"/>
    </source>
</evidence>
<feature type="domain" description="B box-type" evidence="7">
    <location>
        <begin position="424"/>
        <end position="465"/>
    </location>
</feature>
<organism evidence="9 10">
    <name type="scientific">Myripristis murdjan</name>
    <name type="common">pinecone soldierfish</name>
    <dbReference type="NCBI Taxonomy" id="586833"/>
    <lineage>
        <taxon>Eukaryota</taxon>
        <taxon>Metazoa</taxon>
        <taxon>Chordata</taxon>
        <taxon>Craniata</taxon>
        <taxon>Vertebrata</taxon>
        <taxon>Euteleostomi</taxon>
        <taxon>Actinopterygii</taxon>
        <taxon>Neopterygii</taxon>
        <taxon>Teleostei</taxon>
        <taxon>Neoteleostei</taxon>
        <taxon>Acanthomorphata</taxon>
        <taxon>Holocentriformes</taxon>
        <taxon>Holocentridae</taxon>
        <taxon>Myripristis</taxon>
    </lineage>
</organism>
<keyword evidence="5" id="KW-0175">Coiled coil</keyword>
<evidence type="ECO:0000259" key="8">
    <source>
        <dbReference type="PROSITE" id="PS50188"/>
    </source>
</evidence>
<feature type="domain" description="RING-type" evidence="6">
    <location>
        <begin position="352"/>
        <end position="392"/>
    </location>
</feature>
<evidence type="ECO:0000256" key="3">
    <source>
        <dbReference type="ARBA" id="ARBA00022833"/>
    </source>
</evidence>
<keyword evidence="1" id="KW-0479">Metal-binding</keyword>
<evidence type="ECO:0000256" key="2">
    <source>
        <dbReference type="ARBA" id="ARBA00022771"/>
    </source>
</evidence>
<feature type="coiled-coil region" evidence="5">
    <location>
        <begin position="537"/>
        <end position="572"/>
    </location>
</feature>
<dbReference type="CDD" id="cd12893">
    <property type="entry name" value="SPRY_PRY_TRIM35"/>
    <property type="match status" value="1"/>
</dbReference>
<dbReference type="SUPFAM" id="SSF49899">
    <property type="entry name" value="Concanavalin A-like lectins/glucanases"/>
    <property type="match status" value="1"/>
</dbReference>
<dbReference type="InterPro" id="IPR006574">
    <property type="entry name" value="PRY"/>
</dbReference>
<reference evidence="9" key="3">
    <citation type="submission" date="2025-09" db="UniProtKB">
        <authorList>
            <consortium name="Ensembl"/>
        </authorList>
    </citation>
    <scope>IDENTIFICATION</scope>
</reference>
<dbReference type="Pfam" id="PF00622">
    <property type="entry name" value="SPRY"/>
    <property type="match status" value="1"/>
</dbReference>
<dbReference type="InterPro" id="IPR050143">
    <property type="entry name" value="TRIM/RBCC"/>
</dbReference>
<reference evidence="9" key="1">
    <citation type="submission" date="2019-06" db="EMBL/GenBank/DDBJ databases">
        <authorList>
            <consortium name="Wellcome Sanger Institute Data Sharing"/>
        </authorList>
    </citation>
    <scope>NUCLEOTIDE SEQUENCE [LARGE SCALE GENOMIC DNA]</scope>
</reference>
<dbReference type="AlphaFoldDB" id="A0A667WNS8"/>
<keyword evidence="2 4" id="KW-0863">Zinc-finger</keyword>
<evidence type="ECO:0000313" key="10">
    <source>
        <dbReference type="Proteomes" id="UP000472263"/>
    </source>
</evidence>
<dbReference type="Ensembl" id="ENSMMDT00005002211.1">
    <property type="protein sequence ID" value="ENSMMDP00005002174.1"/>
    <property type="gene ID" value="ENSMMDG00005001185.1"/>
</dbReference>
<sequence length="791" mass="90857">MNVCQRERVQRRGMKFNLNSRSEQVNKMASSSEEDLCCPVCHDVFKDPVVLSCSHSFCRACLQSWWTEKPTKDCPVCKRRSSKSDPPRNLVLKNLCEAFLLQRDQRASAGPELLCSLHSEKLKLFCLDHQQPVCLVCRDSETHTNHRFKPVNEAARNHKKELQESLKPLQEKLELFNKVKANCDETAAHIKVQARRTERQIKEEFKKLHQFLQEEEEARMAALREEEEQKSRTMKEKTEALSREIAALSDTIRATEKELRAEDVSFLLNYKATVERVQRPLLEDPQLLSGALIDEAKHLGNLSFSVWDKMKDVVSYTPVVLDPNTANTDLVLSEDLTSVRRGLLVHKEDLCCPVCQDVFKDPVVLSCSHSFCRACLQSWWTEKPTKDCPVCKRRSSKSDPPRNLVLKNLCEAFLLQRDQRASAGSELLCSLHSEKLKLFCLDHQQPVCVVCLHSETHTDHRFRPVNEAARNHKKELRESLKPFLEKLKRFNKVKANCDETAEHIKVQARRTERQIKEEFKKLHQFLQGEEEARIGALREEEEQKSRTMKEKTEALSREIAALSDTIRAIEKELRAEDVSFLLSYKATVERVQRPLLEDPQLPSGALIDEAKHLGNLSFTVWDKMKDVVSYAPVVLDPNTADPGLVLSKDLTSVRRGQRQKVPDNPERVTNYNSVLGSEGFSSGTHSWDVELGENTDWILGVLEESARRKGELQYGLWILGFFKGKYSAVSTPEVVTVLPVQKKLQRIRVHLDWNRGQLTFSDPDTNTHIHTFTHTFTERLFPFETVTFPST</sequence>
<feature type="domain" description="RING-type" evidence="6">
    <location>
        <begin position="38"/>
        <end position="78"/>
    </location>
</feature>
<evidence type="ECO:0000259" key="7">
    <source>
        <dbReference type="PROSITE" id="PS50119"/>
    </source>
</evidence>
<dbReference type="PANTHER" id="PTHR24103">
    <property type="entry name" value="E3 UBIQUITIN-PROTEIN LIGASE TRIM"/>
    <property type="match status" value="1"/>
</dbReference>
<dbReference type="GO" id="GO:0008270">
    <property type="term" value="F:zinc ion binding"/>
    <property type="evidence" value="ECO:0007669"/>
    <property type="project" value="UniProtKB-KW"/>
</dbReference>
<accession>A0A667WNS8</accession>
<dbReference type="InterPro" id="IPR000315">
    <property type="entry name" value="Znf_B-box"/>
</dbReference>
<dbReference type="InterPro" id="IPR003877">
    <property type="entry name" value="SPRY_dom"/>
</dbReference>
<dbReference type="InterPro" id="IPR003613">
    <property type="entry name" value="Ubox_domain"/>
</dbReference>
<name>A0A667WNS8_9TELE</name>
<dbReference type="SUPFAM" id="SSF57850">
    <property type="entry name" value="RING/U-box"/>
    <property type="match status" value="2"/>
</dbReference>
<evidence type="ECO:0008006" key="11">
    <source>
        <dbReference type="Google" id="ProtNLM"/>
    </source>
</evidence>
<dbReference type="InterPro" id="IPR027370">
    <property type="entry name" value="Znf-RING_euk"/>
</dbReference>
<evidence type="ECO:0000259" key="6">
    <source>
        <dbReference type="PROSITE" id="PS50089"/>
    </source>
</evidence>
<evidence type="ECO:0000256" key="5">
    <source>
        <dbReference type="SAM" id="Coils"/>
    </source>
</evidence>
<keyword evidence="10" id="KW-1185">Reference proteome</keyword>
<dbReference type="PROSITE" id="PS50089">
    <property type="entry name" value="ZF_RING_2"/>
    <property type="match status" value="2"/>
</dbReference>
<dbReference type="SMART" id="SM00184">
    <property type="entry name" value="RING"/>
    <property type="match status" value="2"/>
</dbReference>